<feature type="domain" description="Prolyl 4-hydroxylase alpha subunit Fe(2+) 2OG dioxygenase" evidence="2">
    <location>
        <begin position="134"/>
        <end position="225"/>
    </location>
</feature>
<dbReference type="Proteomes" id="UP000320762">
    <property type="component" value="Unassembled WGS sequence"/>
</dbReference>
<dbReference type="EMBL" id="VDMD01000014">
    <property type="protein sequence ID" value="TRM62146.1"/>
    <property type="molecule type" value="Genomic_DNA"/>
</dbReference>
<dbReference type="Gene3D" id="2.60.120.620">
    <property type="entry name" value="q2cbj1_9rhob like domain"/>
    <property type="match status" value="1"/>
</dbReference>
<dbReference type="Pfam" id="PF13640">
    <property type="entry name" value="2OG-FeII_Oxy_3"/>
    <property type="match status" value="1"/>
</dbReference>
<reference evidence="3 4" key="1">
    <citation type="journal article" date="2019" name="New Phytol.">
        <title>Comparative genomics reveals unique wood-decay strategies and fruiting body development in the Schizophyllaceae.</title>
        <authorList>
            <person name="Almasi E."/>
            <person name="Sahu N."/>
            <person name="Krizsan K."/>
            <person name="Balint B."/>
            <person name="Kovacs G.M."/>
            <person name="Kiss B."/>
            <person name="Cseklye J."/>
            <person name="Drula E."/>
            <person name="Henrissat B."/>
            <person name="Nagy I."/>
            <person name="Chovatia M."/>
            <person name="Adam C."/>
            <person name="LaButti K."/>
            <person name="Lipzen A."/>
            <person name="Riley R."/>
            <person name="Grigoriev I.V."/>
            <person name="Nagy L.G."/>
        </authorList>
    </citation>
    <scope>NUCLEOTIDE SEQUENCE [LARGE SCALE GENOMIC DNA]</scope>
    <source>
        <strain evidence="3 4">NL-1724</strain>
    </source>
</reference>
<proteinExistence type="predicted"/>
<evidence type="ECO:0000313" key="3">
    <source>
        <dbReference type="EMBL" id="TRM62146.1"/>
    </source>
</evidence>
<dbReference type="PANTHER" id="PTHR33099">
    <property type="entry name" value="FE2OG DIOXYGENASE DOMAIN-CONTAINING PROTEIN"/>
    <property type="match status" value="1"/>
</dbReference>
<protein>
    <recommendedName>
        <fullName evidence="2">Prolyl 4-hydroxylase alpha subunit Fe(2+) 2OG dioxygenase domain-containing protein</fullName>
    </recommendedName>
</protein>
<comment type="caution">
    <text evidence="3">The sequence shown here is derived from an EMBL/GenBank/DDBJ whole genome shotgun (WGS) entry which is preliminary data.</text>
</comment>
<evidence type="ECO:0000259" key="2">
    <source>
        <dbReference type="Pfam" id="PF13640"/>
    </source>
</evidence>
<organism evidence="3 4">
    <name type="scientific">Schizophyllum amplum</name>
    <dbReference type="NCBI Taxonomy" id="97359"/>
    <lineage>
        <taxon>Eukaryota</taxon>
        <taxon>Fungi</taxon>
        <taxon>Dikarya</taxon>
        <taxon>Basidiomycota</taxon>
        <taxon>Agaricomycotina</taxon>
        <taxon>Agaricomycetes</taxon>
        <taxon>Agaricomycetidae</taxon>
        <taxon>Agaricales</taxon>
        <taxon>Schizophyllaceae</taxon>
        <taxon>Schizophyllum</taxon>
    </lineage>
</organism>
<evidence type="ECO:0000313" key="4">
    <source>
        <dbReference type="Proteomes" id="UP000320762"/>
    </source>
</evidence>
<dbReference type="InterPro" id="IPR044862">
    <property type="entry name" value="Pro_4_hyd_alph_FE2OG_OXY"/>
</dbReference>
<keyword evidence="4" id="KW-1185">Reference proteome</keyword>
<gene>
    <name evidence="3" type="ORF">BD626DRAFT_500060</name>
</gene>
<accession>A0A550CBT4</accession>
<name>A0A550CBT4_9AGAR</name>
<sequence>MPTVDDTMRPATPEDDAATDMSPDSLESKIAALRSSIVYRMPFVHGTLPVQTGQKIKLFYGEPDEAHCIDLAQPTVQQLRLLEKACEPATFGPGKMDVDNFSTNYDPTRSGILELVQNELVGKGGSKLVLEMYKLNVYGKDSFFKSHKDTPRGTKSFGTLVMVFPAPHEGGQFLLSSAGNEWTVDAASEILQNGQHHLVYVAFYGDVTHEVRKVTSGHRVTLTWNIFIEEEIPRPLPIPGDMLEYDAVPKEALAALLADERLLPNGGYVAFGLRYEYPVEDRRSLWDLKRHLKGGDAMIQRACEALGLKISLRALYDKDSYWEFEDILGNQCLVDVFSDSDEIVREAGSEPVIDQHGEELKTQEIAWVTEYNKKNLIEGEYEPAYGNDGFQGTVYGTLALFVEVKRP</sequence>
<dbReference type="AlphaFoldDB" id="A0A550CBT4"/>
<dbReference type="PANTHER" id="PTHR33099:SF7">
    <property type="entry name" value="MYND-TYPE DOMAIN-CONTAINING PROTEIN"/>
    <property type="match status" value="1"/>
</dbReference>
<dbReference type="OrthoDB" id="27483at2759"/>
<feature type="region of interest" description="Disordered" evidence="1">
    <location>
        <begin position="1"/>
        <end position="24"/>
    </location>
</feature>
<evidence type="ECO:0000256" key="1">
    <source>
        <dbReference type="SAM" id="MobiDB-lite"/>
    </source>
</evidence>